<dbReference type="OrthoDB" id="5526813at2"/>
<name>A0A3A1YU28_9BURK</name>
<protein>
    <recommendedName>
        <fullName evidence="4">DnaT DNA-binding domain-containing protein</fullName>
    </recommendedName>
</protein>
<evidence type="ECO:0000313" key="3">
    <source>
        <dbReference type="Proteomes" id="UP000266206"/>
    </source>
</evidence>
<gene>
    <name evidence="2" type="ORF">CJP73_07670</name>
</gene>
<comment type="caution">
    <text evidence="2">The sequence shown here is derived from an EMBL/GenBank/DDBJ whole genome shotgun (WGS) entry which is preliminary data.</text>
</comment>
<dbReference type="AlphaFoldDB" id="A0A3A1YU28"/>
<evidence type="ECO:0000256" key="1">
    <source>
        <dbReference type="SAM" id="MobiDB-lite"/>
    </source>
</evidence>
<proteinExistence type="predicted"/>
<evidence type="ECO:0008006" key="4">
    <source>
        <dbReference type="Google" id="ProtNLM"/>
    </source>
</evidence>
<evidence type="ECO:0000313" key="2">
    <source>
        <dbReference type="EMBL" id="RIY41016.1"/>
    </source>
</evidence>
<accession>A0A3A1YU28</accession>
<dbReference type="RefSeq" id="WP_119516017.1">
    <property type="nucleotide sequence ID" value="NZ_NQYH01000005.1"/>
</dbReference>
<sequence length="291" mass="32240">MRASLKSGHFALMPRPAIDPNWLLGLPAYLSQDGQVVRASLKLLNAAWQANPTGTLHIPSFAVLAEITGLGIEKATENHALLMQGWTVNKHHQWRFEPIAELAQSLLTTHQSAIEYLGNELLIQAQSPDLFGPAASDLANTRKTQTEQTALPVVSKASKGKVKRLLPENFALTPAMLQELEKQGISSSQADHIQTLFVDYTSARAERSADWEATFRNWLRRAIQWGNVTPDEIAQTQSGAFSFDAPERTQPTRPRFAPRSADAPKSVRARDDSFMALQRARQVMKTYASNS</sequence>
<dbReference type="Proteomes" id="UP000266206">
    <property type="component" value="Unassembled WGS sequence"/>
</dbReference>
<feature type="region of interest" description="Disordered" evidence="1">
    <location>
        <begin position="239"/>
        <end position="271"/>
    </location>
</feature>
<reference evidence="2 3" key="1">
    <citation type="submission" date="2017-08" db="EMBL/GenBank/DDBJ databases">
        <title>Pusillimonas indicus sp. nov., a member of the family Alcaligenaceae isolated from surface seawater.</title>
        <authorList>
            <person name="Li J."/>
        </authorList>
    </citation>
    <scope>NUCLEOTIDE SEQUENCE [LARGE SCALE GENOMIC DNA]</scope>
    <source>
        <strain evidence="2 3">L52-1-41</strain>
    </source>
</reference>
<dbReference type="EMBL" id="NQYH01000005">
    <property type="protein sequence ID" value="RIY41016.1"/>
    <property type="molecule type" value="Genomic_DNA"/>
</dbReference>
<organism evidence="2 3">
    <name type="scientific">Neopusillimonas maritima</name>
    <dbReference type="NCBI Taxonomy" id="2026239"/>
    <lineage>
        <taxon>Bacteria</taxon>
        <taxon>Pseudomonadati</taxon>
        <taxon>Pseudomonadota</taxon>
        <taxon>Betaproteobacteria</taxon>
        <taxon>Burkholderiales</taxon>
        <taxon>Alcaligenaceae</taxon>
        <taxon>Neopusillimonas</taxon>
    </lineage>
</organism>